<organism evidence="7 8">
    <name type="scientific">Actinospica durhamensis</name>
    <dbReference type="NCBI Taxonomy" id="1508375"/>
    <lineage>
        <taxon>Bacteria</taxon>
        <taxon>Bacillati</taxon>
        <taxon>Actinomycetota</taxon>
        <taxon>Actinomycetes</taxon>
        <taxon>Catenulisporales</taxon>
        <taxon>Actinospicaceae</taxon>
        <taxon>Actinospica</taxon>
    </lineage>
</organism>
<gene>
    <name evidence="7" type="ORF">KDL01_05145</name>
</gene>
<dbReference type="GO" id="GO:0022857">
    <property type="term" value="F:transmembrane transporter activity"/>
    <property type="evidence" value="ECO:0007669"/>
    <property type="project" value="InterPro"/>
</dbReference>
<evidence type="ECO:0000256" key="1">
    <source>
        <dbReference type="ARBA" id="ARBA00004651"/>
    </source>
</evidence>
<dbReference type="Pfam" id="PF07690">
    <property type="entry name" value="MFS_1"/>
    <property type="match status" value="1"/>
</dbReference>
<proteinExistence type="predicted"/>
<feature type="transmembrane region" description="Helical" evidence="5">
    <location>
        <begin position="342"/>
        <end position="363"/>
    </location>
</feature>
<dbReference type="AlphaFoldDB" id="A0A941IQ70"/>
<keyword evidence="3 5" id="KW-1133">Transmembrane helix</keyword>
<evidence type="ECO:0000313" key="8">
    <source>
        <dbReference type="Proteomes" id="UP000675781"/>
    </source>
</evidence>
<protein>
    <submittedName>
        <fullName evidence="7">MFS transporter</fullName>
    </submittedName>
</protein>
<comment type="subcellular location">
    <subcellularLocation>
        <location evidence="1">Cell membrane</location>
        <topology evidence="1">Multi-pass membrane protein</topology>
    </subcellularLocation>
</comment>
<accession>A0A941IQ70</accession>
<feature type="transmembrane region" description="Helical" evidence="5">
    <location>
        <begin position="20"/>
        <end position="42"/>
    </location>
</feature>
<feature type="transmembrane region" description="Helical" evidence="5">
    <location>
        <begin position="222"/>
        <end position="247"/>
    </location>
</feature>
<dbReference type="Gene3D" id="1.20.1250.20">
    <property type="entry name" value="MFS general substrate transporter like domains"/>
    <property type="match status" value="2"/>
</dbReference>
<dbReference type="PANTHER" id="PTHR23542:SF1">
    <property type="entry name" value="MAJOR FACILITATOR SUPERFAMILY (MFS) PROFILE DOMAIN-CONTAINING PROTEIN"/>
    <property type="match status" value="1"/>
</dbReference>
<dbReference type="InterPro" id="IPR036259">
    <property type="entry name" value="MFS_trans_sf"/>
</dbReference>
<dbReference type="Proteomes" id="UP000675781">
    <property type="component" value="Unassembled WGS sequence"/>
</dbReference>
<dbReference type="EMBL" id="JAGSOG010000014">
    <property type="protein sequence ID" value="MBR7832633.1"/>
    <property type="molecule type" value="Genomic_DNA"/>
</dbReference>
<feature type="transmembrane region" description="Helical" evidence="5">
    <location>
        <begin position="280"/>
        <end position="297"/>
    </location>
</feature>
<feature type="transmembrane region" description="Helical" evidence="5">
    <location>
        <begin position="143"/>
        <end position="164"/>
    </location>
</feature>
<keyword evidence="2 5" id="KW-0812">Transmembrane</keyword>
<feature type="transmembrane region" description="Helical" evidence="5">
    <location>
        <begin position="81"/>
        <end position="97"/>
    </location>
</feature>
<sequence>MHLARYKSVLDLPGMKSFMLVALIARIPGTAWTTALTLSVVLDRHLSYAAAGAATAMFTVGLAVGSPLLGRMIDRRGPRPVLLVTGVVSLLFWNLVPVLPYPALLPCAVVCGALQVPIMTLVRQSVAQRVPESVRRQAYSLDSMAVELSFMVGPALAVLAITSLGEATSTLRVVGFGIAGGAAVFYAYSKRQESAGRTGLARETAAGADEPEAKPHWLAPSFLLILAVCTACCVILSSTDVAIVAVLRGHGQIAWAGVVVMAWCAASLVGGFVHGALPRPVPMGVLLLLLGALSVPVGLAGTWWVLCLAVIPAGLACAPTISSTVDAVSRAVPPSRRGQAMGLHAAALTVGSAIGAPVIGVVIDGSGPAWGMAAVGLLGCAVALIALVATRRVNAAAARTVRIEAPAEIVLERAA</sequence>
<feature type="transmembrane region" description="Helical" evidence="5">
    <location>
        <begin position="170"/>
        <end position="188"/>
    </location>
</feature>
<reference evidence="7" key="1">
    <citation type="submission" date="2021-04" db="EMBL/GenBank/DDBJ databases">
        <title>Genome based classification of Actinospica acidithermotolerans sp. nov., an actinobacterium isolated from an Indonesian hot spring.</title>
        <authorList>
            <person name="Kusuma A.B."/>
            <person name="Putra K.E."/>
            <person name="Nafisah S."/>
            <person name="Loh J."/>
            <person name="Nouioui I."/>
            <person name="Goodfellow M."/>
        </authorList>
    </citation>
    <scope>NUCLEOTIDE SEQUENCE</scope>
    <source>
        <strain evidence="7">CSCA 57</strain>
    </source>
</reference>
<dbReference type="PROSITE" id="PS50850">
    <property type="entry name" value="MFS"/>
    <property type="match status" value="1"/>
</dbReference>
<evidence type="ECO:0000256" key="2">
    <source>
        <dbReference type="ARBA" id="ARBA00022692"/>
    </source>
</evidence>
<dbReference type="InterPro" id="IPR011701">
    <property type="entry name" value="MFS"/>
</dbReference>
<dbReference type="RefSeq" id="WP_212527160.1">
    <property type="nucleotide sequence ID" value="NZ_JAGSOG010000014.1"/>
</dbReference>
<feature type="transmembrane region" description="Helical" evidence="5">
    <location>
        <begin position="48"/>
        <end position="69"/>
    </location>
</feature>
<dbReference type="InterPro" id="IPR020846">
    <property type="entry name" value="MFS_dom"/>
</dbReference>
<feature type="transmembrane region" description="Helical" evidence="5">
    <location>
        <begin position="369"/>
        <end position="389"/>
    </location>
</feature>
<keyword evidence="4 5" id="KW-0472">Membrane</keyword>
<comment type="caution">
    <text evidence="7">The sequence shown here is derived from an EMBL/GenBank/DDBJ whole genome shotgun (WGS) entry which is preliminary data.</text>
</comment>
<evidence type="ECO:0000256" key="5">
    <source>
        <dbReference type="SAM" id="Phobius"/>
    </source>
</evidence>
<feature type="domain" description="Major facilitator superfamily (MFS) profile" evidence="6">
    <location>
        <begin position="155"/>
        <end position="415"/>
    </location>
</feature>
<evidence type="ECO:0000256" key="4">
    <source>
        <dbReference type="ARBA" id="ARBA00023136"/>
    </source>
</evidence>
<dbReference type="GO" id="GO:0005886">
    <property type="term" value="C:plasma membrane"/>
    <property type="evidence" value="ECO:0007669"/>
    <property type="project" value="UniProtKB-SubCell"/>
</dbReference>
<dbReference type="SUPFAM" id="SSF103473">
    <property type="entry name" value="MFS general substrate transporter"/>
    <property type="match status" value="1"/>
</dbReference>
<name>A0A941IQ70_9ACTN</name>
<feature type="transmembrane region" description="Helical" evidence="5">
    <location>
        <begin position="253"/>
        <end position="273"/>
    </location>
</feature>
<dbReference type="PANTHER" id="PTHR23542">
    <property type="match status" value="1"/>
</dbReference>
<evidence type="ECO:0000259" key="6">
    <source>
        <dbReference type="PROSITE" id="PS50850"/>
    </source>
</evidence>
<evidence type="ECO:0000313" key="7">
    <source>
        <dbReference type="EMBL" id="MBR7832633.1"/>
    </source>
</evidence>
<keyword evidence="8" id="KW-1185">Reference proteome</keyword>
<evidence type="ECO:0000256" key="3">
    <source>
        <dbReference type="ARBA" id="ARBA00022989"/>
    </source>
</evidence>